<dbReference type="Proteomes" id="UP000515947">
    <property type="component" value="Chromosome"/>
</dbReference>
<reference evidence="7 8" key="1">
    <citation type="submission" date="2020-08" db="EMBL/GenBank/DDBJ databases">
        <title>Genome sequence of Nocardioides mesophilus KACC 16243T.</title>
        <authorList>
            <person name="Hyun D.-W."/>
            <person name="Bae J.-W."/>
        </authorList>
    </citation>
    <scope>NUCLEOTIDE SEQUENCE [LARGE SCALE GENOMIC DNA]</scope>
    <source>
        <strain evidence="7 8">KACC 16243</strain>
    </source>
</reference>
<dbReference type="KEGG" id="nmes:H9L09_10120"/>
<dbReference type="GO" id="GO:0005737">
    <property type="term" value="C:cytoplasm"/>
    <property type="evidence" value="ECO:0007669"/>
    <property type="project" value="TreeGrafter"/>
</dbReference>
<evidence type="ECO:0000256" key="2">
    <source>
        <dbReference type="ARBA" id="ARBA00022630"/>
    </source>
</evidence>
<keyword evidence="8" id="KW-1185">Reference proteome</keyword>
<accession>A0A7G9RG95</accession>
<dbReference type="Gene3D" id="3.50.50.60">
    <property type="entry name" value="FAD/NAD(P)-binding domain"/>
    <property type="match status" value="2"/>
</dbReference>
<comment type="cofactor">
    <cofactor evidence="1">
        <name>FAD</name>
        <dbReference type="ChEBI" id="CHEBI:57692"/>
    </cofactor>
</comment>
<dbReference type="InterPro" id="IPR028202">
    <property type="entry name" value="Reductase_C"/>
</dbReference>
<dbReference type="PRINTS" id="PR00368">
    <property type="entry name" value="FADPNR"/>
</dbReference>
<keyword evidence="2" id="KW-0285">Flavoprotein</keyword>
<dbReference type="SUPFAM" id="SSF55424">
    <property type="entry name" value="FAD/NAD-linked reductases, dimerisation (C-terminal) domain"/>
    <property type="match status" value="1"/>
</dbReference>
<dbReference type="PANTHER" id="PTHR43557">
    <property type="entry name" value="APOPTOSIS-INDUCING FACTOR 1"/>
    <property type="match status" value="1"/>
</dbReference>
<evidence type="ECO:0000256" key="3">
    <source>
        <dbReference type="ARBA" id="ARBA00022827"/>
    </source>
</evidence>
<evidence type="ECO:0000256" key="4">
    <source>
        <dbReference type="ARBA" id="ARBA00023002"/>
    </source>
</evidence>
<dbReference type="Pfam" id="PF14759">
    <property type="entry name" value="Reductase_C"/>
    <property type="match status" value="1"/>
</dbReference>
<dbReference type="InterPro" id="IPR016156">
    <property type="entry name" value="FAD/NAD-linked_Rdtase_dimer_sf"/>
</dbReference>
<evidence type="ECO:0000313" key="7">
    <source>
        <dbReference type="EMBL" id="QNN54620.1"/>
    </source>
</evidence>
<dbReference type="InterPro" id="IPR023753">
    <property type="entry name" value="FAD/NAD-binding_dom"/>
</dbReference>
<name>A0A7G9RG95_9ACTN</name>
<dbReference type="SUPFAM" id="SSF51905">
    <property type="entry name" value="FAD/NAD(P)-binding domain"/>
    <property type="match status" value="1"/>
</dbReference>
<keyword evidence="4" id="KW-0560">Oxidoreductase</keyword>
<dbReference type="InterPro" id="IPR036188">
    <property type="entry name" value="FAD/NAD-bd_sf"/>
</dbReference>
<dbReference type="AlphaFoldDB" id="A0A7G9RG95"/>
<evidence type="ECO:0000259" key="6">
    <source>
        <dbReference type="Pfam" id="PF14759"/>
    </source>
</evidence>
<protein>
    <submittedName>
        <fullName evidence="7">FAD-dependent oxidoreductase</fullName>
    </submittedName>
</protein>
<gene>
    <name evidence="7" type="ORF">H9L09_10120</name>
</gene>
<dbReference type="Pfam" id="PF07992">
    <property type="entry name" value="Pyr_redox_2"/>
    <property type="match status" value="1"/>
</dbReference>
<sequence length="411" mass="43195">MSADTGPLVVVGGGLAGAKAVEAARAAGFGGEVVLVGAEPHLPYERPPLSKDYLMGKAPFEDAVVHDEGWYAAHQVDLRRGVTVTALDLERHEVRIGAESLRYERLLLATGAVPRRLAMADSSGAPVAYLRSVDDSDRLRAALRPEARIVVVGGGWIGLEVAAAARNAGAQVTVVEPLELPLLRVLGPEVARIFAALHRSQGVDLRLATSMEGVAAAGAGAAVRLGDGSTLEADLVVVGIGVVPDTALASEAGLEVDNGIVVDEHLRTSHPDVFAAGDVASAWHPLLRQRVRVEHWDNAVEQGTAAGRNLAGESVAYDRMPYFFTDQYDLGMEYVGHVGAQGYDAVVVRGEPSAGSDPFTAFWLREGRVLAGMQANDWDATDAIRALVGRSVDVPSLQDTSVPLSELADGA</sequence>
<evidence type="ECO:0000313" key="8">
    <source>
        <dbReference type="Proteomes" id="UP000515947"/>
    </source>
</evidence>
<feature type="domain" description="Reductase C-terminal" evidence="6">
    <location>
        <begin position="322"/>
        <end position="407"/>
    </location>
</feature>
<dbReference type="Gene3D" id="3.30.390.30">
    <property type="match status" value="1"/>
</dbReference>
<organism evidence="7 8">
    <name type="scientific">Nocardioides mesophilus</name>
    <dbReference type="NCBI Taxonomy" id="433659"/>
    <lineage>
        <taxon>Bacteria</taxon>
        <taxon>Bacillati</taxon>
        <taxon>Actinomycetota</taxon>
        <taxon>Actinomycetes</taxon>
        <taxon>Propionibacteriales</taxon>
        <taxon>Nocardioidaceae</taxon>
        <taxon>Nocardioides</taxon>
    </lineage>
</organism>
<dbReference type="PRINTS" id="PR00411">
    <property type="entry name" value="PNDRDTASEI"/>
</dbReference>
<dbReference type="RefSeq" id="WP_187580460.1">
    <property type="nucleotide sequence ID" value="NZ_CP060713.1"/>
</dbReference>
<feature type="domain" description="FAD/NAD(P)-binding" evidence="5">
    <location>
        <begin position="8"/>
        <end position="303"/>
    </location>
</feature>
<proteinExistence type="predicted"/>
<dbReference type="PANTHER" id="PTHR43557:SF2">
    <property type="entry name" value="RIESKE DOMAIN-CONTAINING PROTEIN-RELATED"/>
    <property type="match status" value="1"/>
</dbReference>
<dbReference type="EMBL" id="CP060713">
    <property type="protein sequence ID" value="QNN54620.1"/>
    <property type="molecule type" value="Genomic_DNA"/>
</dbReference>
<evidence type="ECO:0000256" key="1">
    <source>
        <dbReference type="ARBA" id="ARBA00001974"/>
    </source>
</evidence>
<dbReference type="GO" id="GO:0016651">
    <property type="term" value="F:oxidoreductase activity, acting on NAD(P)H"/>
    <property type="evidence" value="ECO:0007669"/>
    <property type="project" value="TreeGrafter"/>
</dbReference>
<dbReference type="InterPro" id="IPR050446">
    <property type="entry name" value="FAD-oxidoreductase/Apoptosis"/>
</dbReference>
<keyword evidence="3" id="KW-0274">FAD</keyword>
<evidence type="ECO:0000259" key="5">
    <source>
        <dbReference type="Pfam" id="PF07992"/>
    </source>
</evidence>